<proteinExistence type="predicted"/>
<comment type="caution">
    <text evidence="1">The sequence shown here is derived from an EMBL/GenBank/DDBJ whole genome shotgun (WGS) entry which is preliminary data.</text>
</comment>
<keyword evidence="2" id="KW-1185">Reference proteome</keyword>
<protein>
    <submittedName>
        <fullName evidence="1">Uncharacterized protein</fullName>
    </submittedName>
</protein>
<dbReference type="EMBL" id="JAYGHT010000135">
    <property type="protein sequence ID" value="MEA5521618.1"/>
    <property type="molecule type" value="Genomic_DNA"/>
</dbReference>
<evidence type="ECO:0000313" key="1">
    <source>
        <dbReference type="EMBL" id="MEA5521618.1"/>
    </source>
</evidence>
<accession>A0ABU5U349</accession>
<gene>
    <name evidence="1" type="ORF">VB854_22015</name>
</gene>
<evidence type="ECO:0000313" key="2">
    <source>
        <dbReference type="Proteomes" id="UP001301728"/>
    </source>
</evidence>
<dbReference type="Proteomes" id="UP001301728">
    <property type="component" value="Unassembled WGS sequence"/>
</dbReference>
<reference evidence="1 2" key="1">
    <citation type="submission" date="2023-12" db="EMBL/GenBank/DDBJ databases">
        <title>Baltic Sea Cyanobacteria.</title>
        <authorList>
            <person name="Delbaje E."/>
            <person name="Fewer D.P."/>
            <person name="Shishido T.K."/>
        </authorList>
    </citation>
    <scope>NUCLEOTIDE SEQUENCE [LARGE SCALE GENOMIC DNA]</scope>
    <source>
        <strain evidence="1 2">CCNP 1315</strain>
    </source>
</reference>
<name>A0ABU5U349_9CYAN</name>
<organism evidence="1 2">
    <name type="scientific">Limnoraphis robusta CCNP1315</name>
    <dbReference type="NCBI Taxonomy" id="3110306"/>
    <lineage>
        <taxon>Bacteria</taxon>
        <taxon>Bacillati</taxon>
        <taxon>Cyanobacteriota</taxon>
        <taxon>Cyanophyceae</taxon>
        <taxon>Oscillatoriophycideae</taxon>
        <taxon>Oscillatoriales</taxon>
        <taxon>Sirenicapillariaceae</taxon>
        <taxon>Limnoraphis</taxon>
    </lineage>
</organism>
<dbReference type="RefSeq" id="WP_323219971.1">
    <property type="nucleotide sequence ID" value="NZ_JAYGHT010000135.1"/>
</dbReference>
<sequence>MIYRGKHTNVSGYNPEDGAEFFFRMAGHYDDFEILETTRQLEGERAEIHDVKYAEGIYFSFPWQNKSVQLPE</sequence>